<gene>
    <name evidence="1" type="ORF">FP507_10865</name>
</gene>
<keyword evidence="1" id="KW-0614">Plasmid</keyword>
<reference evidence="1" key="1">
    <citation type="submission" date="2019-07" db="EMBL/GenBank/DDBJ databases">
        <title>Draft genome Sequence of Chlorobium phaeovibrioides sp. strain PhvTcv-s14, from the Phylum Chlorobi.</title>
        <authorList>
            <person name="Babenko V."/>
            <person name="Boldyreva D."/>
            <person name="Kanygina A."/>
            <person name="Selezneva O."/>
            <person name="Akopiyan T."/>
            <person name="Lunina O."/>
        </authorList>
    </citation>
    <scope>NUCLEOTIDE SEQUENCE [LARGE SCALE GENOMIC DNA]</scope>
    <source>
        <strain evidence="1">GrTcv12</strain>
        <plasmid evidence="1">pl1</plasmid>
    </source>
</reference>
<proteinExistence type="predicted"/>
<name>A0A5M8I6A2_CHLPH</name>
<dbReference type="EMBL" id="VMRG01000003">
    <property type="protein sequence ID" value="KAA6230510.1"/>
    <property type="molecule type" value="Genomic_DNA"/>
</dbReference>
<evidence type="ECO:0000313" key="1">
    <source>
        <dbReference type="EMBL" id="KAA6230510.1"/>
    </source>
</evidence>
<sequence>MTEDLLPRTQYTKKVCRYKVFGGWLVRAFVTMRGAGEDIQDECSVFVPDPAHSWLPPEAWERIQTERIGGISRLQAPAGWVVYSSSSGNIHDRERERVGVRMGSLVYIPDADHEWESEIKPIYTGPFGG</sequence>
<accession>A0A5M8I6A2</accession>
<organism evidence="1">
    <name type="scientific">Chlorobium phaeovibrioides</name>
    <dbReference type="NCBI Taxonomy" id="1094"/>
    <lineage>
        <taxon>Bacteria</taxon>
        <taxon>Pseudomonadati</taxon>
        <taxon>Chlorobiota</taxon>
        <taxon>Chlorobiia</taxon>
        <taxon>Chlorobiales</taxon>
        <taxon>Chlorobiaceae</taxon>
        <taxon>Chlorobium/Pelodictyon group</taxon>
        <taxon>Chlorobium</taxon>
    </lineage>
</organism>
<geneLocation type="plasmid" evidence="1">
    <name>pl1</name>
</geneLocation>
<dbReference type="RefSeq" id="WP_151418962.1">
    <property type="nucleotide sequence ID" value="NZ_CM018433.1"/>
</dbReference>
<protein>
    <submittedName>
        <fullName evidence="1">Uncharacterized protein</fullName>
    </submittedName>
</protein>
<comment type="caution">
    <text evidence="1">The sequence shown here is derived from an EMBL/GenBank/DDBJ whole genome shotgun (WGS) entry which is preliminary data.</text>
</comment>
<dbReference type="Proteomes" id="UP000327458">
    <property type="component" value="Plasmid pl1"/>
</dbReference>
<dbReference type="AlphaFoldDB" id="A0A5M8I6A2"/>